<sequence>MSWYIEEQEPVYLDYNATTPLDPSVKTAITAGLELWANPASGNPIALKAREEIEKARKSLAELLHVTGDEVIFTSGGTEGNNWVIRSAVEKFKREHPNQTPHIICSAVEHPSILEPLHHLKDNGEIEISVLPIDPKTGQITASDALQLVTPSTCLVTVMLANNETGVLQPISDLSDFVRKASAKHDEQRLCPSKTNFFGIARSIKFDSNAIYSGTTVLLHSDATQAIGKIDVNLAELKVDAITIAGHKFYGPRNGALILRSKYTSDILPWMHGGGQEKKLRSGCKTFYASSGSACHSGAISPVLLACGISKEMAERTVRFSFGRETTNEDVDRVVKELKAMMFLAKHGSSLMNVINAGPVPGF</sequence>
<dbReference type="Pfam" id="PF00266">
    <property type="entry name" value="Aminotran_5"/>
    <property type="match status" value="2"/>
</dbReference>
<evidence type="ECO:0000256" key="8">
    <source>
        <dbReference type="ARBA" id="ARBA00023239"/>
    </source>
</evidence>
<comment type="subcellular location">
    <subcellularLocation>
        <location evidence="2">Cytoplasm</location>
        <location evidence="2">Cytosol</location>
    </subcellularLocation>
</comment>
<protein>
    <recommendedName>
        <fullName evidence="11">Selenocysteine lyase</fullName>
        <ecNumber evidence="10">4.4.1.16</ecNumber>
    </recommendedName>
</protein>
<dbReference type="AlphaFoldDB" id="A0A3P7J1X8"/>
<comment type="cofactor">
    <cofactor evidence="1">
        <name>pyridoxal 5'-phosphate</name>
        <dbReference type="ChEBI" id="CHEBI:597326"/>
    </cofactor>
</comment>
<dbReference type="PIRSF" id="PIRSF005572">
    <property type="entry name" value="NifS"/>
    <property type="match status" value="1"/>
</dbReference>
<dbReference type="InterPro" id="IPR000192">
    <property type="entry name" value="Aminotrans_V_dom"/>
</dbReference>
<dbReference type="PANTHER" id="PTHR11601:SF62">
    <property type="entry name" value="SELENOCYSTEINE LYASE"/>
    <property type="match status" value="1"/>
</dbReference>
<reference evidence="13 14" key="1">
    <citation type="submission" date="2018-11" db="EMBL/GenBank/DDBJ databases">
        <authorList>
            <consortium name="Pathogen Informatics"/>
        </authorList>
    </citation>
    <scope>NUCLEOTIDE SEQUENCE [LARGE SCALE GENOMIC DNA]</scope>
</reference>
<evidence type="ECO:0000259" key="12">
    <source>
        <dbReference type="Pfam" id="PF00266"/>
    </source>
</evidence>
<dbReference type="Gene3D" id="3.90.1150.10">
    <property type="entry name" value="Aspartate Aminotransferase, domain 1"/>
    <property type="match status" value="1"/>
</dbReference>
<evidence type="ECO:0000256" key="11">
    <source>
        <dbReference type="ARBA" id="ARBA00040554"/>
    </source>
</evidence>
<accession>A0A3P7J1X8</accession>
<proteinExistence type="inferred from homology"/>
<dbReference type="EC" id="4.4.1.16" evidence="10"/>
<feature type="domain" description="Aminotransferase class V" evidence="12">
    <location>
        <begin position="215"/>
        <end position="286"/>
    </location>
</feature>
<evidence type="ECO:0000256" key="1">
    <source>
        <dbReference type="ARBA" id="ARBA00001933"/>
    </source>
</evidence>
<evidence type="ECO:0000256" key="7">
    <source>
        <dbReference type="ARBA" id="ARBA00022898"/>
    </source>
</evidence>
<keyword evidence="14" id="KW-1185">Reference proteome</keyword>
<evidence type="ECO:0000256" key="2">
    <source>
        <dbReference type="ARBA" id="ARBA00004514"/>
    </source>
</evidence>
<keyword evidence="8" id="KW-0456">Lyase</keyword>
<comment type="function">
    <text evidence="9">Catalyzes the decomposition of L-selenocysteine to L-alanine and elemental selenium.</text>
</comment>
<dbReference type="PANTHER" id="PTHR11601">
    <property type="entry name" value="CYSTEINE DESULFURYLASE FAMILY MEMBER"/>
    <property type="match status" value="1"/>
</dbReference>
<dbReference type="OrthoDB" id="10250117at2759"/>
<evidence type="ECO:0000256" key="3">
    <source>
        <dbReference type="ARBA" id="ARBA00009236"/>
    </source>
</evidence>
<dbReference type="InterPro" id="IPR015421">
    <property type="entry name" value="PyrdxlP-dep_Trfase_major"/>
</dbReference>
<evidence type="ECO:0000256" key="10">
    <source>
        <dbReference type="ARBA" id="ARBA00039054"/>
    </source>
</evidence>
<keyword evidence="5" id="KW-0963">Cytoplasm</keyword>
<dbReference type="GO" id="GO:0016740">
    <property type="term" value="F:transferase activity"/>
    <property type="evidence" value="ECO:0007669"/>
    <property type="project" value="UniProtKB-KW"/>
</dbReference>
<evidence type="ECO:0000256" key="5">
    <source>
        <dbReference type="ARBA" id="ARBA00022490"/>
    </source>
</evidence>
<evidence type="ECO:0000256" key="6">
    <source>
        <dbReference type="ARBA" id="ARBA00022679"/>
    </source>
</evidence>
<evidence type="ECO:0000313" key="13">
    <source>
        <dbReference type="EMBL" id="VDM76906.1"/>
    </source>
</evidence>
<comment type="subunit">
    <text evidence="4">Homodimer.</text>
</comment>
<gene>
    <name evidence="13" type="ORF">SVUK_LOCUS11904</name>
</gene>
<name>A0A3P7J1X8_STRVU</name>
<comment type="similarity">
    <text evidence="3">Belongs to the class-V pyridoxal-phosphate-dependent aminotransferase family.</text>
</comment>
<dbReference type="Proteomes" id="UP000270094">
    <property type="component" value="Unassembled WGS sequence"/>
</dbReference>
<keyword evidence="7" id="KW-0663">Pyridoxal phosphate</keyword>
<evidence type="ECO:0000256" key="9">
    <source>
        <dbReference type="ARBA" id="ARBA00037407"/>
    </source>
</evidence>
<dbReference type="EMBL" id="UYYB01097986">
    <property type="protein sequence ID" value="VDM76906.1"/>
    <property type="molecule type" value="Genomic_DNA"/>
</dbReference>
<dbReference type="InterPro" id="IPR016454">
    <property type="entry name" value="Cysteine_dSase"/>
</dbReference>
<keyword evidence="6" id="KW-0808">Transferase</keyword>
<dbReference type="InterPro" id="IPR015422">
    <property type="entry name" value="PyrdxlP-dep_Trfase_small"/>
</dbReference>
<evidence type="ECO:0000313" key="14">
    <source>
        <dbReference type="Proteomes" id="UP000270094"/>
    </source>
</evidence>
<feature type="domain" description="Aminotransferase class V" evidence="12">
    <location>
        <begin position="11"/>
        <end position="183"/>
    </location>
</feature>
<dbReference type="GO" id="GO:0051536">
    <property type="term" value="F:iron-sulfur cluster binding"/>
    <property type="evidence" value="ECO:0007669"/>
    <property type="project" value="UniProtKB-KW"/>
</dbReference>
<evidence type="ECO:0000256" key="4">
    <source>
        <dbReference type="ARBA" id="ARBA00011738"/>
    </source>
</evidence>
<dbReference type="SUPFAM" id="SSF53383">
    <property type="entry name" value="PLP-dependent transferases"/>
    <property type="match status" value="1"/>
</dbReference>
<dbReference type="InterPro" id="IPR015424">
    <property type="entry name" value="PyrdxlP-dep_Trfase"/>
</dbReference>
<organism evidence="13 14">
    <name type="scientific">Strongylus vulgaris</name>
    <name type="common">Blood worm</name>
    <dbReference type="NCBI Taxonomy" id="40348"/>
    <lineage>
        <taxon>Eukaryota</taxon>
        <taxon>Metazoa</taxon>
        <taxon>Ecdysozoa</taxon>
        <taxon>Nematoda</taxon>
        <taxon>Chromadorea</taxon>
        <taxon>Rhabditida</taxon>
        <taxon>Rhabditina</taxon>
        <taxon>Rhabditomorpha</taxon>
        <taxon>Strongyloidea</taxon>
        <taxon>Strongylidae</taxon>
        <taxon>Strongylus</taxon>
    </lineage>
</organism>
<dbReference type="GO" id="GO:0046872">
    <property type="term" value="F:metal ion binding"/>
    <property type="evidence" value="ECO:0007669"/>
    <property type="project" value="UniProtKB-KW"/>
</dbReference>
<dbReference type="Gene3D" id="3.40.640.10">
    <property type="entry name" value="Type I PLP-dependent aspartate aminotransferase-like (Major domain)"/>
    <property type="match status" value="1"/>
</dbReference>